<dbReference type="Pfam" id="PF13205">
    <property type="entry name" value="Big_5"/>
    <property type="match status" value="1"/>
</dbReference>
<dbReference type="KEGG" id="aia:AWH56_006025"/>
<feature type="chain" id="PRO_5010478864" evidence="2">
    <location>
        <begin position="32"/>
        <end position="1111"/>
    </location>
</feature>
<evidence type="ECO:0000256" key="1">
    <source>
        <dbReference type="ARBA" id="ARBA00022729"/>
    </source>
</evidence>
<dbReference type="InterPro" id="IPR051465">
    <property type="entry name" value="Cell_Envelope_Struct_Comp"/>
</dbReference>
<dbReference type="OrthoDB" id="2079983at2"/>
<proteinExistence type="predicted"/>
<dbReference type="Pfam" id="PF00395">
    <property type="entry name" value="SLH"/>
    <property type="match status" value="3"/>
</dbReference>
<dbReference type="PROSITE" id="PS51272">
    <property type="entry name" value="SLH"/>
    <property type="match status" value="2"/>
</dbReference>
<evidence type="ECO:0000313" key="5">
    <source>
        <dbReference type="EMBL" id="OIJ20210.1"/>
    </source>
</evidence>
<feature type="domain" description="SLH" evidence="3">
    <location>
        <begin position="37"/>
        <end position="100"/>
    </location>
</feature>
<gene>
    <name evidence="6" type="ORF">AWH56_006025</name>
    <name evidence="5" type="ORF">AWH56_08380</name>
    <name evidence="4" type="ORF">AWH56_10735</name>
</gene>
<feature type="domain" description="SLH" evidence="3">
    <location>
        <begin position="104"/>
        <end position="167"/>
    </location>
</feature>
<dbReference type="EMBL" id="LQXD01000073">
    <property type="protein sequence ID" value="OIJ20210.1"/>
    <property type="molecule type" value="Genomic_DNA"/>
</dbReference>
<feature type="signal peptide" evidence="2">
    <location>
        <begin position="1"/>
        <end position="31"/>
    </location>
</feature>
<evidence type="ECO:0000256" key="2">
    <source>
        <dbReference type="SAM" id="SignalP"/>
    </source>
</evidence>
<evidence type="ECO:0000313" key="7">
    <source>
        <dbReference type="Proteomes" id="UP000180175"/>
    </source>
</evidence>
<dbReference type="Gene3D" id="2.60.40.1220">
    <property type="match status" value="4"/>
</dbReference>
<keyword evidence="1 2" id="KW-0732">Signal</keyword>
<accession>A0A1S2LZQ8</accession>
<organism evidence="4 7">
    <name type="scientific">Anaerobacillus isosaccharinicus</name>
    <dbReference type="NCBI Taxonomy" id="1532552"/>
    <lineage>
        <taxon>Bacteria</taxon>
        <taxon>Bacillati</taxon>
        <taxon>Bacillota</taxon>
        <taxon>Bacilli</taxon>
        <taxon>Bacillales</taxon>
        <taxon>Bacillaceae</taxon>
        <taxon>Anaerobacillus</taxon>
    </lineage>
</organism>
<dbReference type="AlphaFoldDB" id="A0A1S2LZQ8"/>
<dbReference type="InterPro" id="IPR006311">
    <property type="entry name" value="TAT_signal"/>
</dbReference>
<dbReference type="InterPro" id="IPR001119">
    <property type="entry name" value="SLH_dom"/>
</dbReference>
<keyword evidence="7" id="KW-1185">Reference proteome</keyword>
<evidence type="ECO:0000313" key="6">
    <source>
        <dbReference type="EMBL" id="QOY37189.1"/>
    </source>
</evidence>
<dbReference type="InterPro" id="IPR011081">
    <property type="entry name" value="Big_4"/>
</dbReference>
<evidence type="ECO:0000259" key="3">
    <source>
        <dbReference type="PROSITE" id="PS51272"/>
    </source>
</evidence>
<dbReference type="InterPro" id="IPR032812">
    <property type="entry name" value="SbsA_Ig"/>
</dbReference>
<dbReference type="EMBL" id="CP063356">
    <property type="protein sequence ID" value="QOY37189.1"/>
    <property type="molecule type" value="Genomic_DNA"/>
</dbReference>
<reference evidence="6 7" key="2">
    <citation type="journal article" date="2017" name="Genome Announc.">
        <title>Draft Genome Sequences of Four Alkaliphilic Bacteria Belonging to the Anaerobacillus Genus.</title>
        <authorList>
            <person name="Bassil N.M."/>
            <person name="Lloyd J.R."/>
        </authorList>
    </citation>
    <scope>NUCLEOTIDE SEQUENCE [LARGE SCALE GENOMIC DNA]</scope>
    <source>
        <strain evidence="6 7">NB2006</strain>
    </source>
</reference>
<dbReference type="PANTHER" id="PTHR43308">
    <property type="entry name" value="OUTER MEMBRANE PROTEIN ALPHA-RELATED"/>
    <property type="match status" value="1"/>
</dbReference>
<dbReference type="Pfam" id="PF07532">
    <property type="entry name" value="Big_4"/>
    <property type="match status" value="1"/>
</dbReference>
<name>A0A1S2LZQ8_9BACI</name>
<reference evidence="6" key="4">
    <citation type="submission" date="2020-10" db="EMBL/GenBank/DDBJ databases">
        <authorList>
            <person name="Bassil N.M."/>
            <person name="Lloyd J.R."/>
        </authorList>
    </citation>
    <scope>NUCLEOTIDE SEQUENCE</scope>
    <source>
        <strain evidence="6">NB2006</strain>
    </source>
</reference>
<sequence length="1111" mass="116256">MAYQPKSYRKFLATSVAAALVATSVAPAAFAAEAKKEEVSFKDFGENHRAAKEVYTLVEEGVIGGFPDGTFRPDAEVTRAQAALMLARSLGYVNAAGELLVEVDADAFSDLPEGHRAYNAVAALRTNKKIGGFPDGTFRPDANITRGAMAIMVANAYELEATSETNPFTDLGASSAAAVQALYDNKITTGATATTFGTNANIKRSDFSVFTYRGMVAAGLIEEKAPVAPVTELKVESVSANNLKEVVVTFNQEVDVLTGEDVANYTFNTTSNLEVASAVVTGNVVTLTVERTNTSVAADEHAAQQQVADLTIQNVESAKGAELAKVTNSVRFIDVLAPEVVGIKVAGPRQVTVVFSEPLKSNPSYKFDGGTNTVVTTDFTVGAREVTLTLGSQPTEGLHTVEVEGGSDYANFKVDKVVKEFNFVNDTAAPVLSVKSATPTTVVLVADENFVNATNSNVQFYHTVKGSSAYRANVSVSGREITLTFATPIPEGNAKVFLHYVNEEGTKIQDAWGNKVASGEFAFNLAIDRTAPTVSEDIVTVNSTTLRVTFSEAVTNANVASNYELKDADGNILSINRIEAATQRNAYNIILNNELEGGTYTLKVKNGIVDVAGNKLVEVVKSFFAEDKKAPTVTGTAQRINDKKVKVLFSESMDAASITNKANYFYNSSALNSAVTITPVDNNSAVILDFTNVTGFTAFVSGDTINVGRVSDAAGNLTARQSTPVSIPTTVSTLSPVENGVKVVAKNRIEVTFNQIIRNYKASDFLVADNTVSSVSDRTENGKTTIILTLGTDLATDATPLVSSAGSDVTAENTQGIKVGFTNALSIDKLAPELALVDHDNDPDTDTVKNIVITDSNGNGVVDTITVTFTETLETLTASSTAANYATVEGFTVARVVVSGTTVVLTVAPKTGVDGSSAATPTVTLKNIADAQGNLITELSGNAFFVIHPGVAALAAAIAAFNAEVARVEGLNLVEANYTAASWTALETALAYDVAGKTVAQINTATQAITNAETGLVMLISSFASISNLDAGQEGVNALANAAAVIAELPTTIVATLADGSTQTLDIASWNDTDGYANTEGSYTFTATVTVPAGLDLNGQTVTAVAVVAAP</sequence>
<dbReference type="PROSITE" id="PS51318">
    <property type="entry name" value="TAT"/>
    <property type="match status" value="1"/>
</dbReference>
<evidence type="ECO:0000313" key="4">
    <source>
        <dbReference type="EMBL" id="OIJ16965.1"/>
    </source>
</evidence>
<protein>
    <submittedName>
        <fullName evidence="6">S-layer homology domain-containing protein</fullName>
    </submittedName>
</protein>
<dbReference type="Proteomes" id="UP000180175">
    <property type="component" value="Chromosome"/>
</dbReference>
<dbReference type="PANTHER" id="PTHR43308:SF5">
    <property type="entry name" value="S-LAYER PROTEIN _ PEPTIDOGLYCAN ENDO-BETA-N-ACETYLGLUCOSAMINIDASE"/>
    <property type="match status" value="1"/>
</dbReference>
<reference evidence="6 7" key="3">
    <citation type="journal article" date="2019" name="Int. J. Syst. Evol. Microbiol.">
        <title>Anaerobacillus isosaccharinicus sp. nov., an alkaliphilic bacterium which degrades isosaccharinic acid.</title>
        <authorList>
            <person name="Bassil N.M."/>
            <person name="Lloyd J.R."/>
        </authorList>
    </citation>
    <scope>NUCLEOTIDE SEQUENCE [LARGE SCALE GENOMIC DNA]</scope>
    <source>
        <strain evidence="6 7">NB2006</strain>
    </source>
</reference>
<dbReference type="EMBL" id="LQXD01000096">
    <property type="protein sequence ID" value="OIJ16965.1"/>
    <property type="molecule type" value="Genomic_DNA"/>
</dbReference>
<dbReference type="InterPro" id="IPR014755">
    <property type="entry name" value="Cu-Rt/internalin_Ig-like"/>
</dbReference>
<reference evidence="4 7" key="1">
    <citation type="submission" date="2016-10" db="EMBL/GenBank/DDBJ databases">
        <title>Draft genome sequences of four alkaliphilic bacteria belonging to the Anaerobacillus genus.</title>
        <authorList>
            <person name="Bassil N.M."/>
            <person name="Lloyd J.R."/>
        </authorList>
    </citation>
    <scope>NUCLEOTIDE SEQUENCE [LARGE SCALE GENOMIC DNA]</scope>
    <source>
        <strain evidence="4 7">NB2006</strain>
    </source>
</reference>
<dbReference type="RefSeq" id="WP_071316719.1">
    <property type="nucleotide sequence ID" value="NZ_CP063356.2"/>
</dbReference>